<dbReference type="Proteomes" id="UP001314170">
    <property type="component" value="Unassembled WGS sequence"/>
</dbReference>
<dbReference type="AlphaFoldDB" id="A0AAV1SS21"/>
<dbReference type="GO" id="GO:0016757">
    <property type="term" value="F:glycosyltransferase activity"/>
    <property type="evidence" value="ECO:0007669"/>
    <property type="project" value="InterPro"/>
</dbReference>
<name>A0AAV1SS21_9ROSI</name>
<sequence length="142" mass="17574">MSDYHDLPFNDILDWNSFSIIVKEDKVPDLEKILKGIPEEKFKKLSQNVLQVHKHFKWNSPPVKYDEFHMVMYELWQHRHIEDNVPNLEKILQGIPEEKYKKMHQNLLQVREHLKWHSPPVKYDEFHMVMYELWKNRHIIRY</sequence>
<accession>A0AAV1SS21</accession>
<evidence type="ECO:0000313" key="1">
    <source>
        <dbReference type="EMBL" id="CAK7355324.1"/>
    </source>
</evidence>
<proteinExistence type="predicted"/>
<comment type="caution">
    <text evidence="1">The sequence shown here is derived from an EMBL/GenBank/DDBJ whole genome shotgun (WGS) entry which is preliminary data.</text>
</comment>
<dbReference type="InterPro" id="IPR004263">
    <property type="entry name" value="Exostosin"/>
</dbReference>
<keyword evidence="2" id="KW-1185">Reference proteome</keyword>
<protein>
    <submittedName>
        <fullName evidence="1">Uncharacterized protein</fullName>
    </submittedName>
</protein>
<dbReference type="PANTHER" id="PTHR11062">
    <property type="entry name" value="EXOSTOSIN HEPARAN SULFATE GLYCOSYLTRANSFERASE -RELATED"/>
    <property type="match status" value="1"/>
</dbReference>
<dbReference type="PANTHER" id="PTHR11062:SF43">
    <property type="entry name" value="EXOSTOSIN FAMILY PROTEIN"/>
    <property type="match status" value="1"/>
</dbReference>
<gene>
    <name evidence="1" type="ORF">DCAF_LOCUS25608</name>
</gene>
<organism evidence="1 2">
    <name type="scientific">Dovyalis caffra</name>
    <dbReference type="NCBI Taxonomy" id="77055"/>
    <lineage>
        <taxon>Eukaryota</taxon>
        <taxon>Viridiplantae</taxon>
        <taxon>Streptophyta</taxon>
        <taxon>Embryophyta</taxon>
        <taxon>Tracheophyta</taxon>
        <taxon>Spermatophyta</taxon>
        <taxon>Magnoliopsida</taxon>
        <taxon>eudicotyledons</taxon>
        <taxon>Gunneridae</taxon>
        <taxon>Pentapetalae</taxon>
        <taxon>rosids</taxon>
        <taxon>fabids</taxon>
        <taxon>Malpighiales</taxon>
        <taxon>Salicaceae</taxon>
        <taxon>Flacourtieae</taxon>
        <taxon>Dovyalis</taxon>
    </lineage>
</organism>
<dbReference type="EMBL" id="CAWUPB010001195">
    <property type="protein sequence ID" value="CAK7355324.1"/>
    <property type="molecule type" value="Genomic_DNA"/>
</dbReference>
<evidence type="ECO:0000313" key="2">
    <source>
        <dbReference type="Proteomes" id="UP001314170"/>
    </source>
</evidence>
<reference evidence="1 2" key="1">
    <citation type="submission" date="2024-01" db="EMBL/GenBank/DDBJ databases">
        <authorList>
            <person name="Waweru B."/>
        </authorList>
    </citation>
    <scope>NUCLEOTIDE SEQUENCE [LARGE SCALE GENOMIC DNA]</scope>
</reference>